<organism evidence="2 3">
    <name type="scientific">Senna tora</name>
    <dbReference type="NCBI Taxonomy" id="362788"/>
    <lineage>
        <taxon>Eukaryota</taxon>
        <taxon>Viridiplantae</taxon>
        <taxon>Streptophyta</taxon>
        <taxon>Embryophyta</taxon>
        <taxon>Tracheophyta</taxon>
        <taxon>Spermatophyta</taxon>
        <taxon>Magnoliopsida</taxon>
        <taxon>eudicotyledons</taxon>
        <taxon>Gunneridae</taxon>
        <taxon>Pentapetalae</taxon>
        <taxon>rosids</taxon>
        <taxon>fabids</taxon>
        <taxon>Fabales</taxon>
        <taxon>Fabaceae</taxon>
        <taxon>Caesalpinioideae</taxon>
        <taxon>Cassia clade</taxon>
        <taxon>Senna</taxon>
    </lineage>
</organism>
<reference evidence="2" key="1">
    <citation type="submission" date="2020-09" db="EMBL/GenBank/DDBJ databases">
        <title>Genome-Enabled Discovery of Anthraquinone Biosynthesis in Senna tora.</title>
        <authorList>
            <person name="Kang S.-H."/>
            <person name="Pandey R.P."/>
            <person name="Lee C.-M."/>
            <person name="Sim J.-S."/>
            <person name="Jeong J.-T."/>
            <person name="Choi B.-S."/>
            <person name="Jung M."/>
            <person name="Ginzburg D."/>
            <person name="Zhao K."/>
            <person name="Won S.Y."/>
            <person name="Oh T.-J."/>
            <person name="Yu Y."/>
            <person name="Kim N.-H."/>
            <person name="Lee O.R."/>
            <person name="Lee T.-H."/>
            <person name="Bashyal P."/>
            <person name="Kim T.-S."/>
            <person name="Lee W.-H."/>
            <person name="Kawkins C."/>
            <person name="Kim C.-K."/>
            <person name="Kim J.S."/>
            <person name="Ahn B.O."/>
            <person name="Rhee S.Y."/>
            <person name="Sohng J.K."/>
        </authorList>
    </citation>
    <scope>NUCLEOTIDE SEQUENCE</scope>
    <source>
        <tissue evidence="2">Leaf</tissue>
    </source>
</reference>
<evidence type="ECO:0000256" key="1">
    <source>
        <dbReference type="SAM" id="MobiDB-lite"/>
    </source>
</evidence>
<comment type="caution">
    <text evidence="2">The sequence shown here is derived from an EMBL/GenBank/DDBJ whole genome shotgun (WGS) entry which is preliminary data.</text>
</comment>
<name>A0A834T161_9FABA</name>
<accession>A0A834T161</accession>
<evidence type="ECO:0000313" key="2">
    <source>
        <dbReference type="EMBL" id="KAF7813328.1"/>
    </source>
</evidence>
<sequence length="109" mass="12602">MKLPFINLEHGWSCGPRRPPKARRDPYTLPIAMSLHKRASPRMRRVLDHVPLGHPAPDPEFPRLSPPPPIARADGNFSMNEIKIRKMKKEKERSVISGFMLILLKIEKY</sequence>
<feature type="region of interest" description="Disordered" evidence="1">
    <location>
        <begin position="49"/>
        <end position="77"/>
    </location>
</feature>
<dbReference type="AlphaFoldDB" id="A0A834T161"/>
<dbReference type="Proteomes" id="UP000634136">
    <property type="component" value="Unassembled WGS sequence"/>
</dbReference>
<protein>
    <submittedName>
        <fullName evidence="2">Uncharacterized protein</fullName>
    </submittedName>
</protein>
<proteinExistence type="predicted"/>
<keyword evidence="3" id="KW-1185">Reference proteome</keyword>
<dbReference type="EMBL" id="JAAIUW010000010">
    <property type="protein sequence ID" value="KAF7813328.1"/>
    <property type="molecule type" value="Genomic_DNA"/>
</dbReference>
<feature type="compositionally biased region" description="Pro residues" evidence="1">
    <location>
        <begin position="54"/>
        <end position="70"/>
    </location>
</feature>
<gene>
    <name evidence="2" type="ORF">G2W53_034304</name>
</gene>
<evidence type="ECO:0000313" key="3">
    <source>
        <dbReference type="Proteomes" id="UP000634136"/>
    </source>
</evidence>